<feature type="compositionally biased region" description="Basic and acidic residues" evidence="1">
    <location>
        <begin position="447"/>
        <end position="458"/>
    </location>
</feature>
<name>A0A6J7W8E3_9CAUD</name>
<accession>A0A6J7W8E3</accession>
<keyword evidence="3" id="KW-0378">Hydrolase</keyword>
<organism evidence="3">
    <name type="scientific">uncultured Caudovirales phage</name>
    <dbReference type="NCBI Taxonomy" id="2100421"/>
    <lineage>
        <taxon>Viruses</taxon>
        <taxon>Duplodnaviria</taxon>
        <taxon>Heunggongvirae</taxon>
        <taxon>Uroviricota</taxon>
        <taxon>Caudoviricetes</taxon>
        <taxon>Peduoviridae</taxon>
        <taxon>Maltschvirus</taxon>
        <taxon>Maltschvirus maltsch</taxon>
    </lineage>
</organism>
<evidence type="ECO:0000259" key="2">
    <source>
        <dbReference type="PROSITE" id="PS51462"/>
    </source>
</evidence>
<dbReference type="PANTHER" id="PTHR43736">
    <property type="entry name" value="ADP-RIBOSE PYROPHOSPHATASE"/>
    <property type="match status" value="1"/>
</dbReference>
<dbReference type="Pfam" id="PF09979">
    <property type="entry name" value="DUF2213"/>
    <property type="match status" value="1"/>
</dbReference>
<gene>
    <name evidence="3" type="ORF">UFOVP148_43</name>
</gene>
<protein>
    <submittedName>
        <fullName evidence="3">Nudix_Hydrolase domain containing protein</fullName>
    </submittedName>
</protein>
<evidence type="ECO:0000313" key="3">
    <source>
        <dbReference type="EMBL" id="CAB5151451.1"/>
    </source>
</evidence>
<sequence length="554" mass="61651">MPLKEGYSKETIRENIAELVKSGHPQNQAVAIAYSNARKSHGVDAEESHKRDLNQEPDSEIVAFIVYTDGDKVLWMRRTKDNTWGFPGGHVEEGESAIEGAIRESREETLHVPQTGLNLIYEEGKIRLFGCNDGEFKPDLNDEHDAYVWATLENAPDPMFPKIANDKEKIAEEAEANASAMDKREYDTNGWFEVKDNPLSMVGVFPYSGRSISPECEQNRIYMVYRPAEELSSKDCIDSFKLIPWIDNHVMLGSEDAGLTPSEEKGVQGVIGQDVYFDGDTLKGNIKVFSEAMANLIANGKKELSCGYRCRYEYSPGVYNGIEYDYIQRDIRGNHLALVENGRMGPDVAVLDHFTFTVDNKEFFNMTEETKAPEGGEKKDMTLEEVHKFLEDVMPKLAKIIEITGQQYGAAGVEAVADEDTTKPDGDEEKPGNMMDEEGPEYGVGGQKKEEKEGERGQGMDAATIAKTVEQNMAKKAKLYDKLSAHIGAFDHSEMDADKMAKYGCKQLGIEAPKEGRVTFLEAYLMGKGAPASTGMDSAPVRKGNFVQRFLEGK</sequence>
<evidence type="ECO:0000256" key="1">
    <source>
        <dbReference type="SAM" id="MobiDB-lite"/>
    </source>
</evidence>
<reference evidence="3" key="1">
    <citation type="submission" date="2020-05" db="EMBL/GenBank/DDBJ databases">
        <authorList>
            <person name="Chiriac C."/>
            <person name="Salcher M."/>
            <person name="Ghai R."/>
            <person name="Kavagutti S V."/>
        </authorList>
    </citation>
    <scope>NUCLEOTIDE SEQUENCE</scope>
</reference>
<dbReference type="InterPro" id="IPR000086">
    <property type="entry name" value="NUDIX_hydrolase_dom"/>
</dbReference>
<proteinExistence type="predicted"/>
<dbReference type="PANTHER" id="PTHR43736:SF1">
    <property type="entry name" value="DIHYDRONEOPTERIN TRIPHOSPHATE DIPHOSPHATASE"/>
    <property type="match status" value="1"/>
</dbReference>
<dbReference type="EMBL" id="LR798197">
    <property type="protein sequence ID" value="CAB5151451.1"/>
    <property type="molecule type" value="Genomic_DNA"/>
</dbReference>
<feature type="region of interest" description="Disordered" evidence="1">
    <location>
        <begin position="417"/>
        <end position="459"/>
    </location>
</feature>
<feature type="compositionally biased region" description="Basic and acidic residues" evidence="1">
    <location>
        <begin position="420"/>
        <end position="431"/>
    </location>
</feature>
<dbReference type="PROSITE" id="PS51462">
    <property type="entry name" value="NUDIX"/>
    <property type="match status" value="1"/>
</dbReference>
<dbReference type="Pfam" id="PF00293">
    <property type="entry name" value="NUDIX"/>
    <property type="match status" value="1"/>
</dbReference>
<dbReference type="GO" id="GO:0016787">
    <property type="term" value="F:hydrolase activity"/>
    <property type="evidence" value="ECO:0007669"/>
    <property type="project" value="UniProtKB-KW"/>
</dbReference>
<feature type="domain" description="Nudix hydrolase" evidence="2">
    <location>
        <begin position="57"/>
        <end position="176"/>
    </location>
</feature>
<dbReference type="InterPro" id="IPR016913">
    <property type="entry name" value="UCP029215"/>
</dbReference>
<dbReference type="SUPFAM" id="SSF55811">
    <property type="entry name" value="Nudix"/>
    <property type="match status" value="1"/>
</dbReference>
<dbReference type="Gene3D" id="3.90.79.10">
    <property type="entry name" value="Nucleoside Triphosphate Pyrophosphohydrolase"/>
    <property type="match status" value="1"/>
</dbReference>
<dbReference type="InterPro" id="IPR015797">
    <property type="entry name" value="NUDIX_hydrolase-like_dom_sf"/>
</dbReference>
<dbReference type="CDD" id="cd02883">
    <property type="entry name" value="NUDIX_Hydrolase"/>
    <property type="match status" value="1"/>
</dbReference>